<evidence type="ECO:0000313" key="3">
    <source>
        <dbReference type="Proteomes" id="UP000078541"/>
    </source>
</evidence>
<gene>
    <name evidence="2" type="ORF">ALC56_09428</name>
</gene>
<accession>A0A195F8F0</accession>
<feature type="compositionally biased region" description="Basic and acidic residues" evidence="1">
    <location>
        <begin position="425"/>
        <end position="444"/>
    </location>
</feature>
<dbReference type="AlphaFoldDB" id="A0A195F8F0"/>
<keyword evidence="3" id="KW-1185">Reference proteome</keyword>
<evidence type="ECO:0000313" key="2">
    <source>
        <dbReference type="EMBL" id="KYN36467.1"/>
    </source>
</evidence>
<feature type="region of interest" description="Disordered" evidence="1">
    <location>
        <begin position="400"/>
        <end position="444"/>
    </location>
</feature>
<protein>
    <submittedName>
        <fullName evidence="2">Uncharacterized protein</fullName>
    </submittedName>
</protein>
<organism evidence="2 3">
    <name type="scientific">Trachymyrmex septentrionalis</name>
    <dbReference type="NCBI Taxonomy" id="34720"/>
    <lineage>
        <taxon>Eukaryota</taxon>
        <taxon>Metazoa</taxon>
        <taxon>Ecdysozoa</taxon>
        <taxon>Arthropoda</taxon>
        <taxon>Hexapoda</taxon>
        <taxon>Insecta</taxon>
        <taxon>Pterygota</taxon>
        <taxon>Neoptera</taxon>
        <taxon>Endopterygota</taxon>
        <taxon>Hymenoptera</taxon>
        <taxon>Apocrita</taxon>
        <taxon>Aculeata</taxon>
        <taxon>Formicoidea</taxon>
        <taxon>Formicidae</taxon>
        <taxon>Myrmicinae</taxon>
        <taxon>Trachymyrmex</taxon>
    </lineage>
</organism>
<sequence length="444" mass="49758">PFAPFATPSLVNVDACSTWSSAECNICLISLCISCTNPYRNSTTSIKMYHLCNTLFYRCHETTGFSQVQINHSTTEGSNAPCILRKLMPPLLRASQIGKGVKLTATYLWRGRDAIRHEDSGSYRTKVAGSGSRSSPSVYFGGRSPLLESMISSAEYLTEDEWDDLDAVSPPFRREEGGEGGGAEQEIPGEKLQAVLNQFTRKALRVVQERNVAARCRRWRSIRPVWLEGRDDMGRGLVQLRGRGDHDTTSLRILADILGYQTRVFTRTVFTRRSRRDTPDSNADGGTNPIEKDLIKAMVIRETVRRMYTRKKLDEMMVVCESFLEHLRVQSQVLVSALELTWPPAGWALCRPSQPPPSTIFRSPYLPDEGGTPRRSNTRVFHFTWTLIVHLCAHWREEAEKRGGPGEGGGKGRTATDVGSEDAWQGEKESKEENRGREEEKGAG</sequence>
<reference evidence="2 3" key="1">
    <citation type="submission" date="2016-03" db="EMBL/GenBank/DDBJ databases">
        <title>Trachymyrmex septentrionalis WGS genome.</title>
        <authorList>
            <person name="Nygaard S."/>
            <person name="Hu H."/>
            <person name="Boomsma J."/>
            <person name="Zhang G."/>
        </authorList>
    </citation>
    <scope>NUCLEOTIDE SEQUENCE [LARGE SCALE GENOMIC DNA]</scope>
    <source>
        <strain evidence="2">Tsep2-gDNA-1</strain>
        <tissue evidence="2">Whole body</tissue>
    </source>
</reference>
<dbReference type="EMBL" id="KQ981744">
    <property type="protein sequence ID" value="KYN36467.1"/>
    <property type="molecule type" value="Genomic_DNA"/>
</dbReference>
<name>A0A195F8F0_9HYME</name>
<dbReference type="Proteomes" id="UP000078541">
    <property type="component" value="Unassembled WGS sequence"/>
</dbReference>
<evidence type="ECO:0000256" key="1">
    <source>
        <dbReference type="SAM" id="MobiDB-lite"/>
    </source>
</evidence>
<proteinExistence type="predicted"/>
<feature type="non-terminal residue" evidence="2">
    <location>
        <position position="1"/>
    </location>
</feature>